<dbReference type="AlphaFoldDB" id="A0A1C4XP07"/>
<dbReference type="Proteomes" id="UP000198253">
    <property type="component" value="Chromosome I"/>
</dbReference>
<organism evidence="1 2">
    <name type="scientific">Micromonospora echinospora</name>
    <name type="common">Micromonospora purpurea</name>
    <dbReference type="NCBI Taxonomy" id="1877"/>
    <lineage>
        <taxon>Bacteria</taxon>
        <taxon>Bacillati</taxon>
        <taxon>Actinomycetota</taxon>
        <taxon>Actinomycetes</taxon>
        <taxon>Micromonosporales</taxon>
        <taxon>Micromonosporaceae</taxon>
        <taxon>Micromonospora</taxon>
    </lineage>
</organism>
<gene>
    <name evidence="1" type="ORF">GA0070618_3201</name>
</gene>
<keyword evidence="2" id="KW-1185">Reference proteome</keyword>
<dbReference type="InParanoid" id="A0A1C4XP07"/>
<accession>A0A1C4XP07</accession>
<dbReference type="RefSeq" id="WP_088982339.1">
    <property type="nucleotide sequence ID" value="NZ_JBFAII010000035.1"/>
</dbReference>
<protein>
    <submittedName>
        <fullName evidence="1">Uncharacterized protein</fullName>
    </submittedName>
</protein>
<dbReference type="OrthoDB" id="3391685at2"/>
<dbReference type="EMBL" id="LT607413">
    <property type="protein sequence ID" value="SCF09861.1"/>
    <property type="molecule type" value="Genomic_DNA"/>
</dbReference>
<evidence type="ECO:0000313" key="1">
    <source>
        <dbReference type="EMBL" id="SCF09861.1"/>
    </source>
</evidence>
<name>A0A1C4XP07_MICEC</name>
<proteinExistence type="predicted"/>
<sequence length="113" mass="12295">MSGQRIEHHGDILLRNVPAVLQFKDHLINTVDPVRQIAECRWAAGVPADDELSLQARAAVQQVIGGMVLMMYAKLAQAAGFQGEKLHNVFQIGENTEATINEMVPDMSGGTRG</sequence>
<reference evidence="2" key="1">
    <citation type="submission" date="2016-06" db="EMBL/GenBank/DDBJ databases">
        <authorList>
            <person name="Varghese N."/>
            <person name="Submissions Spin"/>
        </authorList>
    </citation>
    <scope>NUCLEOTIDE SEQUENCE [LARGE SCALE GENOMIC DNA]</scope>
    <source>
        <strain evidence="2">DSM 43816</strain>
    </source>
</reference>
<evidence type="ECO:0000313" key="2">
    <source>
        <dbReference type="Proteomes" id="UP000198253"/>
    </source>
</evidence>